<dbReference type="PIRSF" id="PIRSF000862">
    <property type="entry name" value="Steryl_ester_lip"/>
    <property type="match status" value="1"/>
</dbReference>
<dbReference type="AlphaFoldDB" id="A0A8T0JAA4"/>
<dbReference type="InterPro" id="IPR025483">
    <property type="entry name" value="Lipase_euk"/>
</dbReference>
<evidence type="ECO:0000256" key="2">
    <source>
        <dbReference type="PIRNR" id="PIRNR000862"/>
    </source>
</evidence>
<gene>
    <name evidence="6" type="ORF">KC19_1G191300</name>
</gene>
<keyword evidence="4" id="KW-0732">Signal</keyword>
<feature type="active site" description="Charge relay system" evidence="3">
    <location>
        <position position="340"/>
    </location>
</feature>
<evidence type="ECO:0000259" key="5">
    <source>
        <dbReference type="Pfam" id="PF04083"/>
    </source>
</evidence>
<keyword evidence="2" id="KW-0442">Lipid degradation</keyword>
<feature type="active site" description="Charge relay system" evidence="3">
    <location>
        <position position="369"/>
    </location>
</feature>
<reference evidence="6" key="1">
    <citation type="submission" date="2020-06" db="EMBL/GenBank/DDBJ databases">
        <title>WGS assembly of Ceratodon purpureus strain R40.</title>
        <authorList>
            <person name="Carey S.B."/>
            <person name="Jenkins J."/>
            <person name="Shu S."/>
            <person name="Lovell J.T."/>
            <person name="Sreedasyam A."/>
            <person name="Maumus F."/>
            <person name="Tiley G.P."/>
            <person name="Fernandez-Pozo N."/>
            <person name="Barry K."/>
            <person name="Chen C."/>
            <person name="Wang M."/>
            <person name="Lipzen A."/>
            <person name="Daum C."/>
            <person name="Saski C.A."/>
            <person name="Payton A.C."/>
            <person name="Mcbreen J.C."/>
            <person name="Conrad R.E."/>
            <person name="Kollar L.M."/>
            <person name="Olsson S."/>
            <person name="Huttunen S."/>
            <person name="Landis J.B."/>
            <person name="Wickett N.J."/>
            <person name="Johnson M.G."/>
            <person name="Rensing S.A."/>
            <person name="Grimwood J."/>
            <person name="Schmutz J."/>
            <person name="Mcdaniel S.F."/>
        </authorList>
    </citation>
    <scope>NUCLEOTIDE SEQUENCE</scope>
    <source>
        <strain evidence="6">R40</strain>
    </source>
</reference>
<evidence type="ECO:0000313" key="6">
    <source>
        <dbReference type="EMBL" id="KAG0591661.1"/>
    </source>
</evidence>
<feature type="active site" description="Nucleophile" evidence="3">
    <location>
        <position position="171"/>
    </location>
</feature>
<dbReference type="Pfam" id="PF04083">
    <property type="entry name" value="Abhydro_lipase"/>
    <property type="match status" value="1"/>
</dbReference>
<dbReference type="PANTHER" id="PTHR11005">
    <property type="entry name" value="LYSOSOMAL ACID LIPASE-RELATED"/>
    <property type="match status" value="1"/>
</dbReference>
<protein>
    <recommendedName>
        <fullName evidence="2">Lipase</fullName>
    </recommendedName>
</protein>
<dbReference type="FunFam" id="3.40.50.1820:FF:000126">
    <property type="entry name" value="Lipase"/>
    <property type="match status" value="1"/>
</dbReference>
<organism evidence="6 7">
    <name type="scientific">Ceratodon purpureus</name>
    <name type="common">Fire moss</name>
    <name type="synonym">Dicranum purpureum</name>
    <dbReference type="NCBI Taxonomy" id="3225"/>
    <lineage>
        <taxon>Eukaryota</taxon>
        <taxon>Viridiplantae</taxon>
        <taxon>Streptophyta</taxon>
        <taxon>Embryophyta</taxon>
        <taxon>Bryophyta</taxon>
        <taxon>Bryophytina</taxon>
        <taxon>Bryopsida</taxon>
        <taxon>Dicranidae</taxon>
        <taxon>Pseudoditrichales</taxon>
        <taxon>Ditrichaceae</taxon>
        <taxon>Ceratodon</taxon>
    </lineage>
</organism>
<dbReference type="InterPro" id="IPR006693">
    <property type="entry name" value="AB_hydrolase_lipase"/>
</dbReference>
<sequence>MAKRMLTFEFVALVVVLAVVFVDGRRGGDEERGMCAVVVNGTGYPCKEYTVETQDGFLLGLQRISHGIERRGDGTKRMPVLLQHGLLQGGDNWVLNLPGQSLGFILADEGFDVWIANGRGTRWSHGHKTYSKHDREYWDWTWDELAEYDLPAMLEFVMTTTGSKVFYVGHSQGTIMGLASFSQPVVTDMLAAAALLSPITYLDHISSNFINAAAHHYIDRMVKTMGVREFNLRNEVGVKLMDYVCQREDVDCGNLLAAITGPNCCFNGTRIPYYLQFEPHSTSLKNLAHLAQMIRRGTFAKYDYGILGNLQHYLSLSPPDYDLTIIPESLPLWMASGGNDALADPVDVIRTIEQLRSTPEVIVLPEYGHIDFVLSIQAKEDLYDSMIAFFRAHADRCVLGPAQVTRVPELSSF</sequence>
<feature type="signal peptide" evidence="4">
    <location>
        <begin position="1"/>
        <end position="24"/>
    </location>
</feature>
<evidence type="ECO:0000256" key="4">
    <source>
        <dbReference type="SAM" id="SignalP"/>
    </source>
</evidence>
<dbReference type="Proteomes" id="UP000822688">
    <property type="component" value="Chromosome 1"/>
</dbReference>
<proteinExistence type="inferred from homology"/>
<evidence type="ECO:0000256" key="1">
    <source>
        <dbReference type="ARBA" id="ARBA00010701"/>
    </source>
</evidence>
<comment type="similarity">
    <text evidence="1 2">Belongs to the AB hydrolase superfamily. Lipase family.</text>
</comment>
<name>A0A8T0JAA4_CERPU</name>
<accession>A0A8T0JAA4</accession>
<dbReference type="Gene3D" id="3.40.50.1820">
    <property type="entry name" value="alpha/beta hydrolase"/>
    <property type="match status" value="1"/>
</dbReference>
<dbReference type="SUPFAM" id="SSF53474">
    <property type="entry name" value="alpha/beta-Hydrolases"/>
    <property type="match status" value="1"/>
</dbReference>
<keyword evidence="2" id="KW-0443">Lipid metabolism</keyword>
<dbReference type="GO" id="GO:0016042">
    <property type="term" value="P:lipid catabolic process"/>
    <property type="evidence" value="ECO:0007669"/>
    <property type="project" value="UniProtKB-KW"/>
</dbReference>
<evidence type="ECO:0000256" key="3">
    <source>
        <dbReference type="PIRSR" id="PIRSR000862-1"/>
    </source>
</evidence>
<keyword evidence="2" id="KW-0378">Hydrolase</keyword>
<comment type="caution">
    <text evidence="6">The sequence shown here is derived from an EMBL/GenBank/DDBJ whole genome shotgun (WGS) entry which is preliminary data.</text>
</comment>
<dbReference type="GO" id="GO:0016788">
    <property type="term" value="F:hydrolase activity, acting on ester bonds"/>
    <property type="evidence" value="ECO:0007669"/>
    <property type="project" value="InterPro"/>
</dbReference>
<dbReference type="InterPro" id="IPR029058">
    <property type="entry name" value="AB_hydrolase_fold"/>
</dbReference>
<evidence type="ECO:0000313" key="7">
    <source>
        <dbReference type="Proteomes" id="UP000822688"/>
    </source>
</evidence>
<dbReference type="EMBL" id="CM026421">
    <property type="protein sequence ID" value="KAG0591661.1"/>
    <property type="molecule type" value="Genomic_DNA"/>
</dbReference>
<keyword evidence="7" id="KW-1185">Reference proteome</keyword>
<feature type="chain" id="PRO_5035835510" description="Lipase" evidence="4">
    <location>
        <begin position="25"/>
        <end position="413"/>
    </location>
</feature>
<feature type="domain" description="Partial AB-hydrolase lipase" evidence="5">
    <location>
        <begin position="40"/>
        <end position="97"/>
    </location>
</feature>